<feature type="non-terminal residue" evidence="1">
    <location>
        <position position="1"/>
    </location>
</feature>
<gene>
    <name evidence="1" type="ORF">FKW44_012340</name>
</gene>
<evidence type="ECO:0000313" key="2">
    <source>
        <dbReference type="Proteomes" id="UP000595437"/>
    </source>
</evidence>
<reference evidence="2" key="1">
    <citation type="submission" date="2021-01" db="EMBL/GenBank/DDBJ databases">
        <title>Caligus Genome Assembly.</title>
        <authorList>
            <person name="Gallardo-Escarate C."/>
        </authorList>
    </citation>
    <scope>NUCLEOTIDE SEQUENCE [LARGE SCALE GENOMIC DNA]</scope>
</reference>
<dbReference type="AlphaFoldDB" id="A0A7T8HJ89"/>
<sequence length="71" mass="7837">DIRSSTSSSCLESCTYCKPPNFSYFFTGTGLQRGVMTFVSKALGEAQLIKEHSSKSEWHLVRVTSGDSQIN</sequence>
<protein>
    <submittedName>
        <fullName evidence="1">Uncharacterized protein</fullName>
    </submittedName>
</protein>
<dbReference type="EMBL" id="CP045897">
    <property type="protein sequence ID" value="QQP51103.1"/>
    <property type="molecule type" value="Genomic_DNA"/>
</dbReference>
<feature type="non-terminal residue" evidence="1">
    <location>
        <position position="71"/>
    </location>
</feature>
<accession>A0A7T8HJ89</accession>
<dbReference type="Proteomes" id="UP000595437">
    <property type="component" value="Chromosome 8"/>
</dbReference>
<name>A0A7T8HJ89_CALRO</name>
<evidence type="ECO:0000313" key="1">
    <source>
        <dbReference type="EMBL" id="QQP51103.1"/>
    </source>
</evidence>
<organism evidence="1 2">
    <name type="scientific">Caligus rogercresseyi</name>
    <name type="common">Sea louse</name>
    <dbReference type="NCBI Taxonomy" id="217165"/>
    <lineage>
        <taxon>Eukaryota</taxon>
        <taxon>Metazoa</taxon>
        <taxon>Ecdysozoa</taxon>
        <taxon>Arthropoda</taxon>
        <taxon>Crustacea</taxon>
        <taxon>Multicrustacea</taxon>
        <taxon>Hexanauplia</taxon>
        <taxon>Copepoda</taxon>
        <taxon>Siphonostomatoida</taxon>
        <taxon>Caligidae</taxon>
        <taxon>Caligus</taxon>
    </lineage>
</organism>
<proteinExistence type="predicted"/>
<keyword evidence="2" id="KW-1185">Reference proteome</keyword>